<evidence type="ECO:0000256" key="1">
    <source>
        <dbReference type="ARBA" id="ARBA00011494"/>
    </source>
</evidence>
<dbReference type="Pfam" id="PF04882">
    <property type="entry name" value="Peroxin-3"/>
    <property type="match status" value="1"/>
</dbReference>
<dbReference type="STRING" id="947166.A0A1D1VCK7"/>
<comment type="function">
    <text evidence="4">Involved in peroxisome biosynthesis and integrity. Assembles membrane vesicles before the matrix proteins are translocated. As a docking factor for PEX19, is necessary for the import of peroxisomal membrane proteins in the peroxisomes.</text>
</comment>
<dbReference type="OrthoDB" id="45930at2759"/>
<name>A0A1D1VCK7_RAMVA</name>
<evidence type="ECO:0000256" key="5">
    <source>
        <dbReference type="ARBA" id="ARBA00029630"/>
    </source>
</evidence>
<evidence type="ECO:0000313" key="8">
    <source>
        <dbReference type="Proteomes" id="UP000186922"/>
    </source>
</evidence>
<dbReference type="InterPro" id="IPR006966">
    <property type="entry name" value="Peroxin-3"/>
</dbReference>
<accession>A0A1D1VCK7</accession>
<evidence type="ECO:0000256" key="4">
    <source>
        <dbReference type="ARBA" id="ARBA00025338"/>
    </source>
</evidence>
<proteinExistence type="predicted"/>
<feature type="region of interest" description="Disordered" evidence="6">
    <location>
        <begin position="75"/>
        <end position="94"/>
    </location>
</feature>
<dbReference type="PANTHER" id="PTHR28080:SF1">
    <property type="entry name" value="PEROXISOMAL BIOGENESIS FACTOR 3"/>
    <property type="match status" value="1"/>
</dbReference>
<evidence type="ECO:0000313" key="7">
    <source>
        <dbReference type="EMBL" id="GAU99359.1"/>
    </source>
</evidence>
<dbReference type="EMBL" id="BDGG01000005">
    <property type="protein sequence ID" value="GAU99359.1"/>
    <property type="molecule type" value="Genomic_DNA"/>
</dbReference>
<evidence type="ECO:0000256" key="6">
    <source>
        <dbReference type="SAM" id="MobiDB-lite"/>
    </source>
</evidence>
<reference evidence="7 8" key="1">
    <citation type="journal article" date="2016" name="Nat. Commun.">
        <title>Extremotolerant tardigrade genome and improved radiotolerance of human cultured cells by tardigrade-unique protein.</title>
        <authorList>
            <person name="Hashimoto T."/>
            <person name="Horikawa D.D."/>
            <person name="Saito Y."/>
            <person name="Kuwahara H."/>
            <person name="Kozuka-Hata H."/>
            <person name="Shin-I T."/>
            <person name="Minakuchi Y."/>
            <person name="Ohishi K."/>
            <person name="Motoyama A."/>
            <person name="Aizu T."/>
            <person name="Enomoto A."/>
            <person name="Kondo K."/>
            <person name="Tanaka S."/>
            <person name="Hara Y."/>
            <person name="Koshikawa S."/>
            <person name="Sagara H."/>
            <person name="Miura T."/>
            <person name="Yokobori S."/>
            <person name="Miyagawa K."/>
            <person name="Suzuki Y."/>
            <person name="Kubo T."/>
            <person name="Oyama M."/>
            <person name="Kohara Y."/>
            <person name="Fujiyama A."/>
            <person name="Arakawa K."/>
            <person name="Katayama T."/>
            <person name="Toyoda A."/>
            <person name="Kunieda T."/>
        </authorList>
    </citation>
    <scope>NUCLEOTIDE SEQUENCE [LARGE SCALE GENOMIC DNA]</scope>
    <source>
        <strain evidence="7 8">YOKOZUNA-1</strain>
    </source>
</reference>
<dbReference type="GO" id="GO:0030674">
    <property type="term" value="F:protein-macromolecule adaptor activity"/>
    <property type="evidence" value="ECO:0007669"/>
    <property type="project" value="TreeGrafter"/>
</dbReference>
<organism evidence="7 8">
    <name type="scientific">Ramazzottius varieornatus</name>
    <name type="common">Water bear</name>
    <name type="synonym">Tardigrade</name>
    <dbReference type="NCBI Taxonomy" id="947166"/>
    <lineage>
        <taxon>Eukaryota</taxon>
        <taxon>Metazoa</taxon>
        <taxon>Ecdysozoa</taxon>
        <taxon>Tardigrada</taxon>
        <taxon>Eutardigrada</taxon>
        <taxon>Parachela</taxon>
        <taxon>Hypsibioidea</taxon>
        <taxon>Ramazzottiidae</taxon>
        <taxon>Ramazzottius</taxon>
    </lineage>
</organism>
<dbReference type="AlphaFoldDB" id="A0A1D1VCK7"/>
<sequence>MFAKGYQFVKKHRRKAILFGAVGGGVYAYNNSETVKTVVDKSWAWLCHRVVDPVLGLPPTSLSQDEEDFVAASWSGEPEGKRGQENADSPASGIASNKNIVDTVIQLLEEQGLPLFDELLDIESLRQQIGRNPENKIELWEEMKIVAWSRCIASVYTICHLVTHIKVLTGVSARFLHEQPAASQEHFRNKLLLISKHIQSAEYAVGEGLQQLVKVVKVVVAKPISPRTLQEPLSLQDLKKIVYEVRKLMEAGSAMNGFVHARNYHLEFLIPEKHAEPMLESVADQQSFQLNELVLEALESVDCNLVLNCCLEKCFFRLFGELESVIKDRSPMYSEAPKVPLVALLPSIARTSQLFLKPPEALPVIEELVNLPYFTSFVDQIVLHSLQTDSLSG</sequence>
<gene>
    <name evidence="7" type="primary">RvY_10376-1</name>
    <name evidence="7" type="synonym">RvY_10376.1</name>
    <name evidence="7" type="ORF">RvY_10376</name>
</gene>
<dbReference type="GO" id="GO:0045046">
    <property type="term" value="P:protein import into peroxisome membrane"/>
    <property type="evidence" value="ECO:0007669"/>
    <property type="project" value="TreeGrafter"/>
</dbReference>
<dbReference type="GO" id="GO:0005778">
    <property type="term" value="C:peroxisomal membrane"/>
    <property type="evidence" value="ECO:0007669"/>
    <property type="project" value="InterPro"/>
</dbReference>
<keyword evidence="3" id="KW-0962">Peroxisome biogenesis</keyword>
<keyword evidence="8" id="KW-1185">Reference proteome</keyword>
<protein>
    <recommendedName>
        <fullName evidence="2">Peroxisomal biogenesis factor 3</fullName>
    </recommendedName>
    <alternativeName>
        <fullName evidence="5">Peroxisomal assembly protein PEX3</fullName>
    </alternativeName>
</protein>
<evidence type="ECO:0000256" key="2">
    <source>
        <dbReference type="ARBA" id="ARBA00014294"/>
    </source>
</evidence>
<comment type="caution">
    <text evidence="7">The sequence shown here is derived from an EMBL/GenBank/DDBJ whole genome shotgun (WGS) entry which is preliminary data.</text>
</comment>
<dbReference type="PANTHER" id="PTHR28080">
    <property type="entry name" value="PEROXISOMAL BIOGENESIS FACTOR 3"/>
    <property type="match status" value="1"/>
</dbReference>
<dbReference type="Proteomes" id="UP000186922">
    <property type="component" value="Unassembled WGS sequence"/>
</dbReference>
<evidence type="ECO:0000256" key="3">
    <source>
        <dbReference type="ARBA" id="ARBA00022593"/>
    </source>
</evidence>
<comment type="subunit">
    <text evidence="1">Interacts with PEX19.</text>
</comment>